<organism evidence="2 3">
    <name type="scientific">Phytophthora palmivora</name>
    <dbReference type="NCBI Taxonomy" id="4796"/>
    <lineage>
        <taxon>Eukaryota</taxon>
        <taxon>Sar</taxon>
        <taxon>Stramenopiles</taxon>
        <taxon>Oomycota</taxon>
        <taxon>Peronosporomycetes</taxon>
        <taxon>Peronosporales</taxon>
        <taxon>Peronosporaceae</taxon>
        <taxon>Phytophthora</taxon>
    </lineage>
</organism>
<dbReference type="PANTHER" id="PTHR37069">
    <property type="entry name" value="DDE_TNP_1_7 DOMAIN-CONTAINING PROTEIN"/>
    <property type="match status" value="1"/>
</dbReference>
<sequence length="269" mass="30707">MAFRSRWRELTKLGWKSQKPTGLSDDFTYIVPGKKVKGGIRGQDFFVGEEELMKHLDKLDLDNVDSTNEKSTYSNLDSDGENDEGTGWDSDDLSGVGEPYVGIDEDGPPQPEMLFDESLLDDAGGMNQITTGRLPADLLKTMAKTGWSDLSKQTPYDYLMEPYESRPTMSMWKDYPRLYKGDYGPTREALAAAVTPSGSFFYFMQPSLWEHVAAASNAYFRQKLDERVEGIYSKQLALEKKKSQFKAKEREKIKEEQNRIEDITCYHYC</sequence>
<keyword evidence="3" id="KW-1185">Reference proteome</keyword>
<dbReference type="PANTHER" id="PTHR37069:SF2">
    <property type="entry name" value="PIGGYBAC TRANSPOSABLE ELEMENT-DERIVED PROTEIN DOMAIN-CONTAINING PROTEIN"/>
    <property type="match status" value="1"/>
</dbReference>
<dbReference type="EMBL" id="NCKW01005021">
    <property type="protein sequence ID" value="POM73744.1"/>
    <property type="molecule type" value="Genomic_DNA"/>
</dbReference>
<comment type="caution">
    <text evidence="2">The sequence shown here is derived from an EMBL/GenBank/DDBJ whole genome shotgun (WGS) entry which is preliminary data.</text>
</comment>
<dbReference type="AlphaFoldDB" id="A0A2P4Y7G6"/>
<feature type="compositionally biased region" description="Polar residues" evidence="1">
    <location>
        <begin position="67"/>
        <end position="77"/>
    </location>
</feature>
<evidence type="ECO:0000256" key="1">
    <source>
        <dbReference type="SAM" id="MobiDB-lite"/>
    </source>
</evidence>
<feature type="compositionally biased region" description="Acidic residues" evidence="1">
    <location>
        <begin position="78"/>
        <end position="92"/>
    </location>
</feature>
<feature type="region of interest" description="Disordered" evidence="1">
    <location>
        <begin position="67"/>
        <end position="106"/>
    </location>
</feature>
<dbReference type="Proteomes" id="UP000237271">
    <property type="component" value="Unassembled WGS sequence"/>
</dbReference>
<reference evidence="2 3" key="1">
    <citation type="journal article" date="2017" name="Genome Biol. Evol.">
        <title>Phytophthora megakarya and P. palmivora, closely related causal agents of cacao black pod rot, underwent increases in genome sizes and gene numbers by different mechanisms.</title>
        <authorList>
            <person name="Ali S.S."/>
            <person name="Shao J."/>
            <person name="Lary D.J."/>
            <person name="Kronmiller B."/>
            <person name="Shen D."/>
            <person name="Strem M.D."/>
            <person name="Amoako-Attah I."/>
            <person name="Akrofi A.Y."/>
            <person name="Begoude B.A."/>
            <person name="Ten Hoopen G.M."/>
            <person name="Coulibaly K."/>
            <person name="Kebe B.I."/>
            <person name="Melnick R.L."/>
            <person name="Guiltinan M.J."/>
            <person name="Tyler B.M."/>
            <person name="Meinhardt L.W."/>
            <person name="Bailey B.A."/>
        </authorList>
    </citation>
    <scope>NUCLEOTIDE SEQUENCE [LARGE SCALE GENOMIC DNA]</scope>
    <source>
        <strain evidence="3">sbr112.9</strain>
    </source>
</reference>
<name>A0A2P4Y7G6_9STRA</name>
<proteinExistence type="predicted"/>
<dbReference type="OrthoDB" id="93225at2759"/>
<evidence type="ECO:0000313" key="3">
    <source>
        <dbReference type="Proteomes" id="UP000237271"/>
    </source>
</evidence>
<gene>
    <name evidence="2" type="ORF">PHPALM_9378</name>
</gene>
<evidence type="ECO:0000313" key="2">
    <source>
        <dbReference type="EMBL" id="POM73744.1"/>
    </source>
</evidence>
<protein>
    <submittedName>
        <fullName evidence="2">Uncharacterized protein</fullName>
    </submittedName>
</protein>
<accession>A0A2P4Y7G6</accession>